<gene>
    <name evidence="2" type="ORF">PV328_004032</name>
</gene>
<feature type="region of interest" description="Disordered" evidence="1">
    <location>
        <begin position="177"/>
        <end position="226"/>
    </location>
</feature>
<comment type="caution">
    <text evidence="2">The sequence shown here is derived from an EMBL/GenBank/DDBJ whole genome shotgun (WGS) entry which is preliminary data.</text>
</comment>
<organism evidence="2 3">
    <name type="scientific">Microctonus aethiopoides</name>
    <dbReference type="NCBI Taxonomy" id="144406"/>
    <lineage>
        <taxon>Eukaryota</taxon>
        <taxon>Metazoa</taxon>
        <taxon>Ecdysozoa</taxon>
        <taxon>Arthropoda</taxon>
        <taxon>Hexapoda</taxon>
        <taxon>Insecta</taxon>
        <taxon>Pterygota</taxon>
        <taxon>Neoptera</taxon>
        <taxon>Endopterygota</taxon>
        <taxon>Hymenoptera</taxon>
        <taxon>Apocrita</taxon>
        <taxon>Ichneumonoidea</taxon>
        <taxon>Braconidae</taxon>
        <taxon>Euphorinae</taxon>
        <taxon>Microctonus</taxon>
    </lineage>
</organism>
<evidence type="ECO:0000313" key="3">
    <source>
        <dbReference type="Proteomes" id="UP001168990"/>
    </source>
</evidence>
<dbReference type="EMBL" id="JAQQBS010001422">
    <property type="protein sequence ID" value="KAK0165525.1"/>
    <property type="molecule type" value="Genomic_DNA"/>
</dbReference>
<accession>A0AA39F9Q6</accession>
<feature type="compositionally biased region" description="Basic and acidic residues" evidence="1">
    <location>
        <begin position="187"/>
        <end position="226"/>
    </location>
</feature>
<evidence type="ECO:0000313" key="2">
    <source>
        <dbReference type="EMBL" id="KAK0165525.1"/>
    </source>
</evidence>
<reference evidence="2" key="1">
    <citation type="journal article" date="2023" name="bioRxiv">
        <title>Scaffold-level genome assemblies of two parasitoid biocontrol wasps reveal the parthenogenesis mechanism and an associated novel virus.</title>
        <authorList>
            <person name="Inwood S."/>
            <person name="Skelly J."/>
            <person name="Guhlin J."/>
            <person name="Harrop T."/>
            <person name="Goldson S."/>
            <person name="Dearden P."/>
        </authorList>
    </citation>
    <scope>NUCLEOTIDE SEQUENCE</scope>
    <source>
        <strain evidence="2">Irish</strain>
        <tissue evidence="2">Whole body</tissue>
    </source>
</reference>
<feature type="compositionally biased region" description="Low complexity" evidence="1">
    <location>
        <begin position="139"/>
        <end position="155"/>
    </location>
</feature>
<dbReference type="Proteomes" id="UP001168990">
    <property type="component" value="Unassembled WGS sequence"/>
</dbReference>
<sequence>MDNNLNNKKSVAKYALVEFIEEKTSDGKISIEYVPSSWVNFDHEIGKCSVKFLAQPYGPENIRMINDLIKKCAPTPQTSYSEACKKIKVLETQAFTTDSETRDSEYITHKNRQGKKIRFEVMSKHHSKDRNNNFGVIGNSKQKSAINSSSNSEDSAGVGIVSTLSNRNIVISTDPNITAKSDQNHNINREEKGVEDKFGVSLCRDKKVERASWNDGPKPRTNDKCT</sequence>
<name>A0AA39F9Q6_9HYME</name>
<reference evidence="2" key="2">
    <citation type="submission" date="2023-03" db="EMBL/GenBank/DDBJ databases">
        <authorList>
            <person name="Inwood S.N."/>
            <person name="Skelly J.G."/>
            <person name="Guhlin J."/>
            <person name="Harrop T.W.R."/>
            <person name="Goldson S.G."/>
            <person name="Dearden P.K."/>
        </authorList>
    </citation>
    <scope>NUCLEOTIDE SEQUENCE</scope>
    <source>
        <strain evidence="2">Irish</strain>
        <tissue evidence="2">Whole body</tissue>
    </source>
</reference>
<evidence type="ECO:0000256" key="1">
    <source>
        <dbReference type="SAM" id="MobiDB-lite"/>
    </source>
</evidence>
<dbReference type="AlphaFoldDB" id="A0AA39F9Q6"/>
<feature type="compositionally biased region" description="Polar residues" evidence="1">
    <location>
        <begin position="177"/>
        <end position="186"/>
    </location>
</feature>
<keyword evidence="3" id="KW-1185">Reference proteome</keyword>
<proteinExistence type="predicted"/>
<protein>
    <submittedName>
        <fullName evidence="2">Uncharacterized protein</fullName>
    </submittedName>
</protein>
<feature type="region of interest" description="Disordered" evidence="1">
    <location>
        <begin position="128"/>
        <end position="156"/>
    </location>
</feature>